<organism evidence="3 4">
    <name type="scientific">Microbacterium oleivorans</name>
    <dbReference type="NCBI Taxonomy" id="273677"/>
    <lineage>
        <taxon>Bacteria</taxon>
        <taxon>Bacillati</taxon>
        <taxon>Actinomycetota</taxon>
        <taxon>Actinomycetes</taxon>
        <taxon>Micrococcales</taxon>
        <taxon>Microbacteriaceae</taxon>
        <taxon>Microbacterium</taxon>
    </lineage>
</organism>
<evidence type="ECO:0000256" key="1">
    <source>
        <dbReference type="SAM" id="MobiDB-lite"/>
    </source>
</evidence>
<sequence>MGWAGDGDARRRRALRGTASAAVATTLAATAHTISGGLAPLWLIVATTLLVTPAAVWLVGRAPSVWRTTAVVLASQGLFHTFFSIAGSADLGAAAVHLHSAAPAAFGSATPHVHVAGASMSATHVIAAALTVAVLVSGERLIGIVARGMRRLERMLSPIVPPPALIRSAPSRHRRFTPARRVRSSLSLRGPPVTTA</sequence>
<feature type="transmembrane region" description="Helical" evidence="2">
    <location>
        <begin position="71"/>
        <end position="89"/>
    </location>
</feature>
<accession>A0A7D5JCN6</accession>
<evidence type="ECO:0000313" key="4">
    <source>
        <dbReference type="Proteomes" id="UP000509638"/>
    </source>
</evidence>
<protein>
    <submittedName>
        <fullName evidence="3">Uncharacterized protein</fullName>
    </submittedName>
</protein>
<proteinExistence type="predicted"/>
<dbReference type="AlphaFoldDB" id="A0A7D5JCN6"/>
<evidence type="ECO:0000313" key="3">
    <source>
        <dbReference type="EMBL" id="QLD11060.1"/>
    </source>
</evidence>
<dbReference type="EMBL" id="CP058316">
    <property type="protein sequence ID" value="QLD11060.1"/>
    <property type="molecule type" value="Genomic_DNA"/>
</dbReference>
<keyword evidence="2" id="KW-0472">Membrane</keyword>
<dbReference type="Proteomes" id="UP000509638">
    <property type="component" value="Chromosome"/>
</dbReference>
<reference evidence="3 4" key="1">
    <citation type="submission" date="2020-06" db="EMBL/GenBank/DDBJ databases">
        <authorList>
            <person name="Jo H."/>
        </authorList>
    </citation>
    <scope>NUCLEOTIDE SEQUENCE [LARGE SCALE GENOMIC DNA]</scope>
    <source>
        <strain evidence="3 4">I46</strain>
    </source>
</reference>
<keyword evidence="2" id="KW-1133">Transmembrane helix</keyword>
<gene>
    <name evidence="3" type="ORF">HW566_04220</name>
</gene>
<dbReference type="RefSeq" id="WP_178010693.1">
    <property type="nucleotide sequence ID" value="NZ_CP058316.1"/>
</dbReference>
<feature type="compositionally biased region" description="Basic residues" evidence="1">
    <location>
        <begin position="170"/>
        <end position="183"/>
    </location>
</feature>
<evidence type="ECO:0000256" key="2">
    <source>
        <dbReference type="SAM" id="Phobius"/>
    </source>
</evidence>
<name>A0A7D5JCN6_9MICO</name>
<keyword evidence="2" id="KW-0812">Transmembrane</keyword>
<feature type="transmembrane region" description="Helical" evidence="2">
    <location>
        <begin position="41"/>
        <end position="59"/>
    </location>
</feature>
<feature type="region of interest" description="Disordered" evidence="1">
    <location>
        <begin position="170"/>
        <end position="196"/>
    </location>
</feature>
<feature type="transmembrane region" description="Helical" evidence="2">
    <location>
        <begin position="125"/>
        <end position="146"/>
    </location>
</feature>